<dbReference type="RefSeq" id="WP_178372230.1">
    <property type="nucleotide sequence ID" value="NZ_FRBL01000018.1"/>
</dbReference>
<proteinExistence type="predicted"/>
<protein>
    <submittedName>
        <fullName evidence="1">Uncharacterized protein</fullName>
    </submittedName>
</protein>
<reference evidence="1 2" key="1">
    <citation type="submission" date="2016-11" db="EMBL/GenBank/DDBJ databases">
        <authorList>
            <person name="Jaros S."/>
            <person name="Januszkiewicz K."/>
            <person name="Wedrychowicz H."/>
        </authorList>
    </citation>
    <scope>NUCLEOTIDE SEQUENCE [LARGE SCALE GENOMIC DNA]</scope>
    <source>
        <strain evidence="1 2">DSM 27406</strain>
    </source>
</reference>
<dbReference type="STRING" id="1419482.SAMN05444266_1181"/>
<dbReference type="AlphaFoldDB" id="A0A1M7N5K1"/>
<name>A0A1M7N5K1_9BACT</name>
<keyword evidence="2" id="KW-1185">Reference proteome</keyword>
<evidence type="ECO:0000313" key="2">
    <source>
        <dbReference type="Proteomes" id="UP000184420"/>
    </source>
</evidence>
<evidence type="ECO:0000313" key="1">
    <source>
        <dbReference type="EMBL" id="SHM98752.1"/>
    </source>
</evidence>
<organism evidence="1 2">
    <name type="scientific">Chitinophaga jiangningensis</name>
    <dbReference type="NCBI Taxonomy" id="1419482"/>
    <lineage>
        <taxon>Bacteria</taxon>
        <taxon>Pseudomonadati</taxon>
        <taxon>Bacteroidota</taxon>
        <taxon>Chitinophagia</taxon>
        <taxon>Chitinophagales</taxon>
        <taxon>Chitinophagaceae</taxon>
        <taxon>Chitinophaga</taxon>
    </lineage>
</organism>
<feature type="non-terminal residue" evidence="1">
    <location>
        <position position="1"/>
    </location>
</feature>
<feature type="non-terminal residue" evidence="1">
    <location>
        <position position="839"/>
    </location>
</feature>
<dbReference type="EMBL" id="FRBL01000018">
    <property type="protein sequence ID" value="SHM98752.1"/>
    <property type="molecule type" value="Genomic_DNA"/>
</dbReference>
<sequence>DATPVVSTGNIQQIGTWTVQYTGANTAPTVSDIHDPKATITVTPGDQVQLTWTVTSIVNGVVNTKCPATTDEVIIYNFAANPAANAGADQEDCGRTTAFTLDATPVVSTGNIQQIGTWTVQYTGANAAPTVSDIHDPKATITVTPGDQVQLTWTVTSIVNGVVNTKCPATTDVVTIYNFAANPAANAGADQEDCGRTTAFTLDATPVVSTGNIQQIGTWTVQYTGANTAPTVSDIHDPKATITVTPGDQVQLTWTVTSIVNGVVNPKCPATTDVVTIYNYAANPAANAGADQEDCGRTTAFTLDATPVVSTGNIQQIGTWTVQYTGANTAPTVSDIHDPKATITVTPGDQVQLTWTVTSIVNGVVNTKCPATTDVVTIYNYAANPAANAGADQEDCGRTTAFTLDATPVVSTGNIQQIGTWTVQYTGANTAPTVSDIHDPKATITVTPGDQVQLTWTVTSIVNGVVNTKCPATTDVVTIYNYAANPAANAGADQEDCGRTTAFTLDATPVVSTGNIQQIGTWTVQYTGANTAPTVSDIHDPKATITVTPGDQVQLTWTVTSMVNGVVNTKCPATTDVVVLYNFAANPAANAGADQEDCGRTTAFTLDATPVVSTGNIQQIGTWTVQYTGANTAPTVSDIHDPKATITVTPGDQVQLTWTVTSIVNGVVNTKCPATTDEVIIYNFAANPAANAGADQEDCGRTTAFTLDATPVVSTGNIQQIGTWTVQYTGANTAPTVSDIHDPKATITVTPGDQVQLTWTVTSIVNGVVNTKCPATTDVVTIYNFAANPAANAGADQEDCGRTTAFTLDATPVVSTGNIQQIGTWTVQYTGANTAPTVS</sequence>
<gene>
    <name evidence="1" type="ORF">SAMN05444266_1181</name>
</gene>
<dbReference type="Proteomes" id="UP000184420">
    <property type="component" value="Unassembled WGS sequence"/>
</dbReference>
<accession>A0A1M7N5K1</accession>